<sequence>MIIVEFANGKIEMCECKTVKQLFKYYNLKENSVIVVRGEELLTEDDRLKDGDKVKIIPVVSGG</sequence>
<dbReference type="InterPro" id="IPR012675">
    <property type="entry name" value="Beta-grasp_dom_sf"/>
</dbReference>
<dbReference type="Gene3D" id="3.10.20.30">
    <property type="match status" value="1"/>
</dbReference>
<proteinExistence type="predicted"/>
<dbReference type="AlphaFoldDB" id="A0A5A8F304"/>
<evidence type="ECO:0000313" key="1">
    <source>
        <dbReference type="EMBL" id="KAA0257869.1"/>
    </source>
</evidence>
<organism evidence="1 2">
    <name type="scientific">Deferribacter autotrophicus</name>
    <dbReference type="NCBI Taxonomy" id="500465"/>
    <lineage>
        <taxon>Bacteria</taxon>
        <taxon>Pseudomonadati</taxon>
        <taxon>Deferribacterota</taxon>
        <taxon>Deferribacteres</taxon>
        <taxon>Deferribacterales</taxon>
        <taxon>Deferribacteraceae</taxon>
        <taxon>Deferribacter</taxon>
    </lineage>
</organism>
<comment type="caution">
    <text evidence="1">The sequence shown here is derived from an EMBL/GenBank/DDBJ whole genome shotgun (WGS) entry which is preliminary data.</text>
</comment>
<protein>
    <submittedName>
        <fullName evidence="1">MoaD/ThiS family protein</fullName>
    </submittedName>
</protein>
<keyword evidence="2" id="KW-1185">Reference proteome</keyword>
<dbReference type="EMBL" id="VFJB01000006">
    <property type="protein sequence ID" value="KAA0257869.1"/>
    <property type="molecule type" value="Genomic_DNA"/>
</dbReference>
<dbReference type="InterPro" id="IPR016155">
    <property type="entry name" value="Mopterin_synth/thiamin_S_b"/>
</dbReference>
<evidence type="ECO:0000313" key="2">
    <source>
        <dbReference type="Proteomes" id="UP000322876"/>
    </source>
</evidence>
<dbReference type="Pfam" id="PF02597">
    <property type="entry name" value="ThiS"/>
    <property type="match status" value="1"/>
</dbReference>
<reference evidence="1 2" key="1">
    <citation type="submission" date="2019-06" db="EMBL/GenBank/DDBJ databases">
        <title>Genomic insights into carbon and energy metabolism of Deferribacter autotrophicus revealed new metabolic traits in the phylum Deferribacteres.</title>
        <authorList>
            <person name="Slobodkin A.I."/>
            <person name="Slobodkina G.B."/>
            <person name="Allioux M."/>
            <person name="Alain K."/>
            <person name="Jebbar M."/>
            <person name="Shadrin V."/>
            <person name="Kublanov I.V."/>
            <person name="Toshchakov S.V."/>
            <person name="Bonch-Osmolovskaya E.A."/>
        </authorList>
    </citation>
    <scope>NUCLEOTIDE SEQUENCE [LARGE SCALE GENOMIC DNA]</scope>
    <source>
        <strain evidence="1 2">SL50</strain>
    </source>
</reference>
<dbReference type="SUPFAM" id="SSF54285">
    <property type="entry name" value="MoaD/ThiS"/>
    <property type="match status" value="1"/>
</dbReference>
<dbReference type="OrthoDB" id="9799338at2"/>
<dbReference type="Proteomes" id="UP000322876">
    <property type="component" value="Unassembled WGS sequence"/>
</dbReference>
<name>A0A5A8F304_9BACT</name>
<gene>
    <name evidence="1" type="ORF">FHQ18_09005</name>
</gene>
<dbReference type="RefSeq" id="WP_149266842.1">
    <property type="nucleotide sequence ID" value="NZ_VFJB01000006.1"/>
</dbReference>
<accession>A0A5A8F304</accession>
<dbReference type="InterPro" id="IPR003749">
    <property type="entry name" value="ThiS/MoaD-like"/>
</dbReference>